<sequence length="287" mass="30539">MDNFKFINLNFLMVKLGTLVGLLISAGYVSAVRKCRIVHQGTEPYAVTSSGVAPYSASSSSPGPSPTSLAPSLDKDSCLKIANFLQFTKGGFLNSAGDGNPFANALRKESAGFSLPFTAVPGKPIKTYSAMAPGLAVNTENYEINFIYNQLGSEVLDVKCHYKGKDIGGDDKSSSAAPTAIATPTAATTTSKLQFLKGSFLNSNFRTISVDIGAAGEAKQIGNKYAADLRKISGGFEFIMSQIPGNPFLSANNGPVSYTDDYEVNIEYNSVDKKIMDVKCHYKSKSV</sequence>
<evidence type="ECO:0000313" key="2">
    <source>
        <dbReference type="Proteomes" id="UP000070444"/>
    </source>
</evidence>
<keyword evidence="2" id="KW-1185">Reference proteome</keyword>
<dbReference type="AlphaFoldDB" id="A0A137P7B2"/>
<gene>
    <name evidence="1" type="ORF">CONCODRAFT_6441</name>
</gene>
<dbReference type="EMBL" id="KQ964489">
    <property type="protein sequence ID" value="KXN70907.1"/>
    <property type="molecule type" value="Genomic_DNA"/>
</dbReference>
<reference evidence="1 2" key="1">
    <citation type="journal article" date="2015" name="Genome Biol. Evol.">
        <title>Phylogenomic analyses indicate that early fungi evolved digesting cell walls of algal ancestors of land plants.</title>
        <authorList>
            <person name="Chang Y."/>
            <person name="Wang S."/>
            <person name="Sekimoto S."/>
            <person name="Aerts A.L."/>
            <person name="Choi C."/>
            <person name="Clum A."/>
            <person name="LaButti K.M."/>
            <person name="Lindquist E.A."/>
            <person name="Yee Ngan C."/>
            <person name="Ohm R.A."/>
            <person name="Salamov A.A."/>
            <person name="Grigoriev I.V."/>
            <person name="Spatafora J.W."/>
            <person name="Berbee M.L."/>
        </authorList>
    </citation>
    <scope>NUCLEOTIDE SEQUENCE [LARGE SCALE GENOMIC DNA]</scope>
    <source>
        <strain evidence="1 2">NRRL 28638</strain>
    </source>
</reference>
<organism evidence="1 2">
    <name type="scientific">Conidiobolus coronatus (strain ATCC 28846 / CBS 209.66 / NRRL 28638)</name>
    <name type="common">Delacroixia coronata</name>
    <dbReference type="NCBI Taxonomy" id="796925"/>
    <lineage>
        <taxon>Eukaryota</taxon>
        <taxon>Fungi</taxon>
        <taxon>Fungi incertae sedis</taxon>
        <taxon>Zoopagomycota</taxon>
        <taxon>Entomophthoromycotina</taxon>
        <taxon>Entomophthoromycetes</taxon>
        <taxon>Entomophthorales</taxon>
        <taxon>Ancylistaceae</taxon>
        <taxon>Conidiobolus</taxon>
    </lineage>
</organism>
<dbReference type="Proteomes" id="UP000070444">
    <property type="component" value="Unassembled WGS sequence"/>
</dbReference>
<protein>
    <submittedName>
        <fullName evidence="1">Uncharacterized protein</fullName>
    </submittedName>
</protein>
<accession>A0A137P7B2</accession>
<evidence type="ECO:0000313" key="1">
    <source>
        <dbReference type="EMBL" id="KXN70907.1"/>
    </source>
</evidence>
<proteinExistence type="predicted"/>
<name>A0A137P7B2_CONC2</name>